<keyword evidence="4" id="KW-1185">Reference proteome</keyword>
<feature type="domain" description="Ig-like" evidence="2">
    <location>
        <begin position="359"/>
        <end position="458"/>
    </location>
</feature>
<evidence type="ECO:0000313" key="4">
    <source>
        <dbReference type="Proteomes" id="UP000316714"/>
    </source>
</evidence>
<dbReference type="GO" id="GO:0016799">
    <property type="term" value="F:hydrolase activity, hydrolyzing N-glycosyl compounds"/>
    <property type="evidence" value="ECO:0007669"/>
    <property type="project" value="InterPro"/>
</dbReference>
<dbReference type="RefSeq" id="WP_197531016.1">
    <property type="nucleotide sequence ID" value="NZ_SIHJ01000001.1"/>
</dbReference>
<name>A0A5C5V9J6_9BACT</name>
<reference evidence="3 4" key="1">
    <citation type="submission" date="2019-02" db="EMBL/GenBank/DDBJ databases">
        <title>Deep-cultivation of Planctomycetes and their phenomic and genomic characterization uncovers novel biology.</title>
        <authorList>
            <person name="Wiegand S."/>
            <person name="Jogler M."/>
            <person name="Boedeker C."/>
            <person name="Pinto D."/>
            <person name="Vollmers J."/>
            <person name="Rivas-Marin E."/>
            <person name="Kohn T."/>
            <person name="Peeters S.H."/>
            <person name="Heuer A."/>
            <person name="Rast P."/>
            <person name="Oberbeckmann S."/>
            <person name="Bunk B."/>
            <person name="Jeske O."/>
            <person name="Meyerdierks A."/>
            <person name="Storesund J.E."/>
            <person name="Kallscheuer N."/>
            <person name="Luecker S."/>
            <person name="Lage O.M."/>
            <person name="Pohl T."/>
            <person name="Merkel B.J."/>
            <person name="Hornburger P."/>
            <person name="Mueller R.-W."/>
            <person name="Bruemmer F."/>
            <person name="Labrenz M."/>
            <person name="Spormann A.M."/>
            <person name="Op Den Camp H."/>
            <person name="Overmann J."/>
            <person name="Amann R."/>
            <person name="Jetten M.S.M."/>
            <person name="Mascher T."/>
            <person name="Medema M.H."/>
            <person name="Devos D.P."/>
            <person name="Kaster A.-K."/>
            <person name="Ovreas L."/>
            <person name="Rohde M."/>
            <person name="Galperin M.Y."/>
            <person name="Jogler C."/>
        </authorList>
    </citation>
    <scope>NUCLEOTIDE SEQUENCE [LARGE SCALE GENOMIC DNA]</scope>
    <source>
        <strain evidence="3 4">KOR34</strain>
    </source>
</reference>
<dbReference type="InterPro" id="IPR048527">
    <property type="entry name" value="Sde182_C"/>
</dbReference>
<dbReference type="Pfam" id="PF07632">
    <property type="entry name" value="Sde182_NH-like"/>
    <property type="match status" value="2"/>
</dbReference>
<dbReference type="InterPro" id="IPR036452">
    <property type="entry name" value="Ribo_hydro-like"/>
</dbReference>
<feature type="region of interest" description="Disordered" evidence="1">
    <location>
        <begin position="1363"/>
        <end position="1392"/>
    </location>
</feature>
<sequence length="1416" mass="156238">MKSNSLQLQLHTRWLVVVLIAFATSNHLFAQTLKPRMLVLTDVSTWETDDHESLIRLMAHADLFEIEGIVVSTGYSISTLNKNPERGFIGIARGVVDAYENDLPNLMKRSGQTGHAHDNDKQEIGYWPSAEYLRERIMFGSMNRGKKFIGDDNGSPGSELIARLADEPDDRPLWIGIWGGGNTLAQAIYQIKKDRTPLEYEKLLNKLRVYAITDQDRSYRGEGLEISSHGWIYEQAGDNLMFLWDEAAWIEHNNIGKSNWDHYAEHIQGHGHLGSQYPKFKYGVEGDTPAFLYLMPNGLNDPEDPTQVSWGGTFKENEDNLWREASSSRSSFRRFYPAAFNNFAARMDWAKDGKGNRNPDLVLNGDGGIHVLTRSVTPGESLTLDASGTTDPDGDQLTFKWFVQGDAGSYQGKVAIAGSESSKATVSVPSDAAGKSLHLICQVTDDGAHNLSSYRRIVLEAPSESTGAPNALPASTAGQSVASWLKDYIAAKYPSAELITHGGGAWYQAKLSEPSLVVSWADWQEEKLTLKYLEAHALSDGRAIFLAQPEKIPEWADHPNVSYYNGAGYFVNAYDSTAMSGWDVSGLTILQFDGDATAFSKEMSVGLAKANKVAAVTVPAAKAGSSATASQFTLAKWLQEYIPETYAGADVVAHGGGAWFQSKLSKPKLIVSWADWKETTLSLKDIEAHGLTEGEDIFVSKTKKTGWDRHPNVTFYEGVGHYISGYEAASMADWDVAETTMLQFTGDADPFVAALAKARASNATFSEHLDEAAPSGSANSDEPAAGAPYLPFPSNVVVTKVRHFDNMCWKIAAAGGTWYFENGETGGKTGFSSAFDQAGNDWIGNDADRGYNKSPSRGGRHEYRGWPNFGEGNFNHPQRGSGAKSWWVDSNGNEIAVNDKLEGDHLIMRSANSDYEVEYHFFSTHASIKVLKANKKYAFLYEGPIGGEQDASVDKDFYVLKDGKHRECKSGGLGFLEPAFGNKFPSPFFYLEDSDPNDPQVWYAGVINTGPESAGDEGWRQGNNMVIFSFGRDQDKRSYTGLDAACVFGFHKKAPHSRIANFIESRLRAPFEQAKPTQTSSTKPAANSISKPRVIVTSDFPPIGVVKGGNVPNTMKSDPDDMQSMVRFLLYSNELEVEGLVASAGTFAMEAHKKNILGVLDQYEKVYDNLRSHDSRYPSPDYLRSVTFEGKGNNHGVPVKFGAGKQPHTDIIGKGKDSEASNAIIAAVDKPDPRPIWISVWGGPREVAQAIWDVQNTRTDAELKRFISKLRIFLIAHQDATHSWLMKEFPDLFIIESRKTYQGMFGGRDPNSDLAWVNEHIRKGHGPLCDIYPHEGMGCSGVCEGDTPAYLHLVSAVRGINNPDDPTQPSWGGQYKRKQGTKHFVDGPGRSSISKWRKEYQNEFQERADWCVQPAN</sequence>
<evidence type="ECO:0000256" key="1">
    <source>
        <dbReference type="SAM" id="MobiDB-lite"/>
    </source>
</evidence>
<dbReference type="Proteomes" id="UP000316714">
    <property type="component" value="Unassembled WGS sequence"/>
</dbReference>
<dbReference type="SUPFAM" id="SSF53590">
    <property type="entry name" value="Nucleoside hydrolase"/>
    <property type="match status" value="1"/>
</dbReference>
<dbReference type="PROSITE" id="PS50835">
    <property type="entry name" value="IG_LIKE"/>
    <property type="match status" value="1"/>
</dbReference>
<gene>
    <name evidence="3" type="ORF">KOR34_01420</name>
</gene>
<dbReference type="Gene3D" id="2.60.40.10">
    <property type="entry name" value="Immunoglobulins"/>
    <property type="match status" value="1"/>
</dbReference>
<dbReference type="EMBL" id="SIHJ01000001">
    <property type="protein sequence ID" value="TWT35254.1"/>
    <property type="molecule type" value="Genomic_DNA"/>
</dbReference>
<comment type="caution">
    <text evidence="3">The sequence shown here is derived from an EMBL/GenBank/DDBJ whole genome shotgun (WGS) entry which is preliminary data.</text>
</comment>
<dbReference type="Pfam" id="PF21027">
    <property type="entry name" value="Sde0182_C"/>
    <property type="match status" value="1"/>
</dbReference>
<accession>A0A5C5V9J6</accession>
<dbReference type="InterPro" id="IPR007110">
    <property type="entry name" value="Ig-like_dom"/>
</dbReference>
<dbReference type="Gene3D" id="3.90.245.10">
    <property type="entry name" value="Ribonucleoside hydrolase-like"/>
    <property type="match status" value="2"/>
</dbReference>
<evidence type="ECO:0000313" key="3">
    <source>
        <dbReference type="EMBL" id="TWT35254.1"/>
    </source>
</evidence>
<dbReference type="InterPro" id="IPR013783">
    <property type="entry name" value="Ig-like_fold"/>
</dbReference>
<dbReference type="InterPro" id="IPR011483">
    <property type="entry name" value="Sde182_NH-like"/>
</dbReference>
<proteinExistence type="predicted"/>
<protein>
    <recommendedName>
        <fullName evidence="2">Ig-like domain-containing protein</fullName>
    </recommendedName>
</protein>
<evidence type="ECO:0000259" key="2">
    <source>
        <dbReference type="PROSITE" id="PS50835"/>
    </source>
</evidence>
<organism evidence="3 4">
    <name type="scientific">Posidoniimonas corsicana</name>
    <dbReference type="NCBI Taxonomy" id="1938618"/>
    <lineage>
        <taxon>Bacteria</taxon>
        <taxon>Pseudomonadati</taxon>
        <taxon>Planctomycetota</taxon>
        <taxon>Planctomycetia</taxon>
        <taxon>Pirellulales</taxon>
        <taxon>Lacipirellulaceae</taxon>
        <taxon>Posidoniimonas</taxon>
    </lineage>
</organism>